<reference evidence="2 3" key="2">
    <citation type="journal article" date="2014" name="Int. J. Syst. Evol. Microbiol.">
        <title>Methanobacterium paludis sp. nov. and a novel strain of Methanobacterium lacus isolated from northern peatlands.</title>
        <authorList>
            <person name="Cadillo-Quiroz H."/>
            <person name="Brauer S.L."/>
            <person name="Goodson N."/>
            <person name="Yavitt J.B."/>
            <person name="Zinder S.H."/>
        </authorList>
    </citation>
    <scope>NUCLEOTIDE SEQUENCE [LARGE SCALE GENOMIC DNA]</scope>
    <source>
        <strain evidence="2 3">AL-21</strain>
    </source>
</reference>
<dbReference type="GeneID" id="10277216"/>
<protein>
    <recommendedName>
        <fullName evidence="4">DUF308 domain-containing protein</fullName>
    </recommendedName>
</protein>
<feature type="transmembrane region" description="Helical" evidence="1">
    <location>
        <begin position="140"/>
        <end position="158"/>
    </location>
</feature>
<dbReference type="STRING" id="877455.Metbo_0768"/>
<accession>F0TB68</accession>
<name>F0TB68_METLA</name>
<dbReference type="eggNOG" id="arCOG06478">
    <property type="taxonomic scope" value="Archaea"/>
</dbReference>
<keyword evidence="1" id="KW-0472">Membrane</keyword>
<dbReference type="OrthoDB" id="71492at2157"/>
<evidence type="ECO:0000256" key="1">
    <source>
        <dbReference type="SAM" id="Phobius"/>
    </source>
</evidence>
<feature type="transmembrane region" description="Helical" evidence="1">
    <location>
        <begin position="55"/>
        <end position="77"/>
    </location>
</feature>
<dbReference type="RefSeq" id="WP_013644370.1">
    <property type="nucleotide sequence ID" value="NC_015216.1"/>
</dbReference>
<keyword evidence="3" id="KW-1185">Reference proteome</keyword>
<dbReference type="Proteomes" id="UP000007490">
    <property type="component" value="Chromosome"/>
</dbReference>
<dbReference type="Pfam" id="PF03729">
    <property type="entry name" value="DUF308"/>
    <property type="match status" value="1"/>
</dbReference>
<dbReference type="AlphaFoldDB" id="F0TB68"/>
<proteinExistence type="predicted"/>
<reference evidence="3" key="1">
    <citation type="submission" date="2011-02" db="EMBL/GenBank/DDBJ databases">
        <title>Complete sequence of Methanobacterium sp. AL-21.</title>
        <authorList>
            <consortium name="US DOE Joint Genome Institute"/>
            <person name="Lucas S."/>
            <person name="Copeland A."/>
            <person name="Lapidus A."/>
            <person name="Cheng J.-F."/>
            <person name="Goodwin L."/>
            <person name="Pitluck S."/>
            <person name="Chertkov O."/>
            <person name="Detter J.C."/>
            <person name="Han C."/>
            <person name="Tapia R."/>
            <person name="Land M."/>
            <person name="Hauser L."/>
            <person name="Kyrpides N."/>
            <person name="Ivanova N."/>
            <person name="Mikhailova N."/>
            <person name="Pagani I."/>
            <person name="Cadillo-Quiroz H."/>
            <person name="Imachi H."/>
            <person name="Zinder S."/>
            <person name="Liu W."/>
            <person name="Woyke T."/>
        </authorList>
    </citation>
    <scope>NUCLEOTIDE SEQUENCE [LARGE SCALE GENOMIC DNA]</scope>
    <source>
        <strain evidence="3">AL-21</strain>
    </source>
</reference>
<keyword evidence="1" id="KW-1133">Transmembrane helix</keyword>
<feature type="transmembrane region" description="Helical" evidence="1">
    <location>
        <begin position="7"/>
        <end position="26"/>
    </location>
</feature>
<feature type="transmembrane region" description="Helical" evidence="1">
    <location>
        <begin position="83"/>
        <end position="103"/>
    </location>
</feature>
<dbReference type="EMBL" id="CP002551">
    <property type="protein sequence ID" value="ADZ09019.1"/>
    <property type="molecule type" value="Genomic_DNA"/>
</dbReference>
<dbReference type="InterPro" id="IPR005325">
    <property type="entry name" value="DUF308_memb"/>
</dbReference>
<evidence type="ECO:0000313" key="3">
    <source>
        <dbReference type="Proteomes" id="UP000007490"/>
    </source>
</evidence>
<organism evidence="2 3">
    <name type="scientific">Methanobacterium lacus (strain AL-21)</name>
    <dbReference type="NCBI Taxonomy" id="877455"/>
    <lineage>
        <taxon>Archaea</taxon>
        <taxon>Methanobacteriati</taxon>
        <taxon>Methanobacteriota</taxon>
        <taxon>Methanomada group</taxon>
        <taxon>Methanobacteria</taxon>
        <taxon>Methanobacteriales</taxon>
        <taxon>Methanobacteriaceae</taxon>
        <taxon>Methanobacterium</taxon>
    </lineage>
</organism>
<feature type="transmembrane region" description="Helical" evidence="1">
    <location>
        <begin position="115"/>
        <end position="134"/>
    </location>
</feature>
<sequence length="174" mass="18201">MEEGRNLLLGVLGILLGLIVIIFPLISIFTVNTIAGIGVIFVGIWIMVKSLKNDSIAAGIAGLIVAIFAIMLGIVFIGDIKTFEFFSFIALYIVGFFIALAGVESLISGKGAKGKGTGVLGIIIGILFIVIGTFAGNPLVLAALIGAFLIIAGLVEILEPQLMEIPKETAKTKK</sequence>
<feature type="transmembrane region" description="Helical" evidence="1">
    <location>
        <begin position="32"/>
        <end position="48"/>
    </location>
</feature>
<keyword evidence="1" id="KW-0812">Transmembrane</keyword>
<gene>
    <name evidence="2" type="ordered locus">Metbo_0768</name>
</gene>
<dbReference type="KEGG" id="mel:Metbo_0768"/>
<dbReference type="HOGENOM" id="CLU_133049_1_0_2"/>
<evidence type="ECO:0008006" key="4">
    <source>
        <dbReference type="Google" id="ProtNLM"/>
    </source>
</evidence>
<evidence type="ECO:0000313" key="2">
    <source>
        <dbReference type="EMBL" id="ADZ09019.1"/>
    </source>
</evidence>